<feature type="region of interest" description="Disordered" evidence="1">
    <location>
        <begin position="119"/>
        <end position="161"/>
    </location>
</feature>
<organism evidence="3 4">
    <name type="scientific">Paraphaeosphaeria minitans</name>
    <dbReference type="NCBI Taxonomy" id="565426"/>
    <lineage>
        <taxon>Eukaryota</taxon>
        <taxon>Fungi</taxon>
        <taxon>Dikarya</taxon>
        <taxon>Ascomycota</taxon>
        <taxon>Pezizomycotina</taxon>
        <taxon>Dothideomycetes</taxon>
        <taxon>Pleosporomycetidae</taxon>
        <taxon>Pleosporales</taxon>
        <taxon>Massarineae</taxon>
        <taxon>Didymosphaeriaceae</taxon>
        <taxon>Paraphaeosphaeria</taxon>
    </lineage>
</organism>
<name>A0A9P6GRS8_9PLEO</name>
<dbReference type="AlphaFoldDB" id="A0A9P6GRS8"/>
<feature type="domain" description="C2H2-type" evidence="2">
    <location>
        <begin position="258"/>
        <end position="279"/>
    </location>
</feature>
<dbReference type="EMBL" id="WJXW01000001">
    <property type="protein sequence ID" value="KAF9740676.1"/>
    <property type="molecule type" value="Genomic_DNA"/>
</dbReference>
<accession>A0A9P6GRS8</accession>
<comment type="caution">
    <text evidence="3">The sequence shown here is derived from an EMBL/GenBank/DDBJ whole genome shotgun (WGS) entry which is preliminary data.</text>
</comment>
<evidence type="ECO:0000313" key="4">
    <source>
        <dbReference type="Proteomes" id="UP000756921"/>
    </source>
</evidence>
<dbReference type="PROSITE" id="PS00028">
    <property type="entry name" value="ZINC_FINGER_C2H2_1"/>
    <property type="match status" value="1"/>
</dbReference>
<evidence type="ECO:0000256" key="1">
    <source>
        <dbReference type="SAM" id="MobiDB-lite"/>
    </source>
</evidence>
<evidence type="ECO:0000259" key="2">
    <source>
        <dbReference type="PROSITE" id="PS00028"/>
    </source>
</evidence>
<dbReference type="OrthoDB" id="3792424at2759"/>
<protein>
    <recommendedName>
        <fullName evidence="2">C2H2-type domain-containing protein</fullName>
    </recommendedName>
</protein>
<dbReference type="InterPro" id="IPR013087">
    <property type="entry name" value="Znf_C2H2_type"/>
</dbReference>
<dbReference type="SMART" id="SM00355">
    <property type="entry name" value="ZnF_C2H2"/>
    <property type="match status" value="2"/>
</dbReference>
<feature type="compositionally biased region" description="Low complexity" evidence="1">
    <location>
        <begin position="124"/>
        <end position="142"/>
    </location>
</feature>
<evidence type="ECO:0000313" key="3">
    <source>
        <dbReference type="EMBL" id="KAF9740676.1"/>
    </source>
</evidence>
<reference evidence="3" key="1">
    <citation type="journal article" date="2020" name="Mol. Plant Microbe Interact.">
        <title>Genome Sequence of the Biocontrol Agent Coniothyrium minitans strain Conio (IMI 134523).</title>
        <authorList>
            <person name="Patel D."/>
            <person name="Shittu T.A."/>
            <person name="Baroncelli R."/>
            <person name="Muthumeenakshi S."/>
            <person name="Osborne T.H."/>
            <person name="Janganan T.K."/>
            <person name="Sreenivasaprasad S."/>
        </authorList>
    </citation>
    <scope>NUCLEOTIDE SEQUENCE</scope>
    <source>
        <strain evidence="3">Conio</strain>
    </source>
</reference>
<keyword evidence="4" id="KW-1185">Reference proteome</keyword>
<feature type="region of interest" description="Disordered" evidence="1">
    <location>
        <begin position="266"/>
        <end position="294"/>
    </location>
</feature>
<dbReference type="Gene3D" id="3.30.160.60">
    <property type="entry name" value="Classic Zinc Finger"/>
    <property type="match status" value="1"/>
</dbReference>
<gene>
    <name evidence="3" type="ORF">PMIN01_00215</name>
</gene>
<dbReference type="Proteomes" id="UP000756921">
    <property type="component" value="Unassembled WGS sequence"/>
</dbReference>
<sequence>MSYTANPAEVEYRAATNQQFIDPSPWWQPAFAHEQPTTVFTATATQRYIPMNLISNDVAPSHVGYLPPGPYETKPLNRRHTVDISRASGHGYAPQYSIGLAAGFPPFTSIHQYYPSNFESGLTSPPSSSRPSFSSSSNSYSPTAPNRHINHNDLKTQGSPISVSAFPTGTCPFSPAVSAQSPTQSQLTQPPQIQQLDEIYDPESMVNTAPPAETTFCLVPGCKSKFTGEYQKGNLKRHLKSNHPELLESPADLEKLKCSLCPQSFKRSDARKKHELRTHGIGPVPLKKHRYASS</sequence>
<proteinExistence type="predicted"/>